<comment type="caution">
    <text evidence="3">The sequence shown here is derived from an EMBL/GenBank/DDBJ whole genome shotgun (WGS) entry which is preliminary data.</text>
</comment>
<dbReference type="EMBL" id="RRYP01017404">
    <property type="protein sequence ID" value="TNV74130.1"/>
    <property type="molecule type" value="Genomic_DNA"/>
</dbReference>
<proteinExistence type="predicted"/>
<keyword evidence="2" id="KW-0812">Transmembrane</keyword>
<evidence type="ECO:0008006" key="5">
    <source>
        <dbReference type="Google" id="ProtNLM"/>
    </source>
</evidence>
<keyword evidence="2" id="KW-0472">Membrane</keyword>
<dbReference type="AlphaFoldDB" id="A0A8J8NGK6"/>
<gene>
    <name evidence="3" type="ORF">FGO68_gene7608</name>
</gene>
<protein>
    <recommendedName>
        <fullName evidence="5">GST C-terminal domain-containing protein</fullName>
    </recommendedName>
</protein>
<feature type="transmembrane region" description="Helical" evidence="2">
    <location>
        <begin position="122"/>
        <end position="146"/>
    </location>
</feature>
<accession>A0A8J8NGK6</accession>
<dbReference type="Gene3D" id="1.20.1050.10">
    <property type="match status" value="1"/>
</dbReference>
<evidence type="ECO:0000256" key="1">
    <source>
        <dbReference type="SAM" id="MobiDB-lite"/>
    </source>
</evidence>
<organism evidence="3 4">
    <name type="scientific">Halteria grandinella</name>
    <dbReference type="NCBI Taxonomy" id="5974"/>
    <lineage>
        <taxon>Eukaryota</taxon>
        <taxon>Sar</taxon>
        <taxon>Alveolata</taxon>
        <taxon>Ciliophora</taxon>
        <taxon>Intramacronucleata</taxon>
        <taxon>Spirotrichea</taxon>
        <taxon>Stichotrichia</taxon>
        <taxon>Sporadotrichida</taxon>
        <taxon>Halteriidae</taxon>
        <taxon>Halteria</taxon>
    </lineage>
</organism>
<evidence type="ECO:0000313" key="3">
    <source>
        <dbReference type="EMBL" id="TNV74130.1"/>
    </source>
</evidence>
<feature type="transmembrane region" description="Helical" evidence="2">
    <location>
        <begin position="86"/>
        <end position="110"/>
    </location>
</feature>
<feature type="compositionally biased region" description="Low complexity" evidence="1">
    <location>
        <begin position="183"/>
        <end position="202"/>
    </location>
</feature>
<name>A0A8J8NGK6_HALGN</name>
<feature type="transmembrane region" description="Helical" evidence="2">
    <location>
        <begin position="60"/>
        <end position="79"/>
    </location>
</feature>
<dbReference type="SUPFAM" id="SSF47616">
    <property type="entry name" value="GST C-terminal domain-like"/>
    <property type="match status" value="1"/>
</dbReference>
<evidence type="ECO:0000313" key="4">
    <source>
        <dbReference type="Proteomes" id="UP000785679"/>
    </source>
</evidence>
<dbReference type="InterPro" id="IPR036282">
    <property type="entry name" value="Glutathione-S-Trfase_C_sf"/>
</dbReference>
<sequence>MWQPFDVYITSLILPTGVLNATSSKFASMAPLPKYPNSPPLTLDGHYENSAAYYPNASSVGFPSGYASISLSLISLIIVSSSFNMCLALINLILFLIANSLSASAFAALSSSSSCAFQPPPFFLSFLASVAATAAAWGASCFFLPIQIADQILCQQQLFIIFSKVPRCTRSTTSPATVPPSPSACCSPTPSSPSKTSTTLRRPWLRPRRATPLSSSRCPCWSSRASTSPSRTPSCAVIEKRLKANSSQKHIVGDSQTIADCVLASFGHSMVFNEANPGREPLQAVVANFPTLSAYFEAQKEENKEYLATRRVSPW</sequence>
<reference evidence="3" key="1">
    <citation type="submission" date="2019-06" db="EMBL/GenBank/DDBJ databases">
        <authorList>
            <person name="Zheng W."/>
        </authorList>
    </citation>
    <scope>NUCLEOTIDE SEQUENCE</scope>
    <source>
        <strain evidence="3">QDHG01</strain>
    </source>
</reference>
<keyword evidence="2" id="KW-1133">Transmembrane helix</keyword>
<keyword evidence="4" id="KW-1185">Reference proteome</keyword>
<evidence type="ECO:0000256" key="2">
    <source>
        <dbReference type="SAM" id="Phobius"/>
    </source>
</evidence>
<feature type="region of interest" description="Disordered" evidence="1">
    <location>
        <begin position="172"/>
        <end position="214"/>
    </location>
</feature>
<dbReference type="Proteomes" id="UP000785679">
    <property type="component" value="Unassembled WGS sequence"/>
</dbReference>